<gene>
    <name evidence="3" type="ORF">JZ751_028725</name>
</gene>
<dbReference type="GO" id="GO:0003726">
    <property type="term" value="F:double-stranded RNA adenosine deaminase activity"/>
    <property type="evidence" value="ECO:0007669"/>
    <property type="project" value="TreeGrafter"/>
</dbReference>
<sequence length="366" mass="41026">MERICSAEGQTRDLTGVQYKLSTMSLKVRPRPPTCMAEQQDTPVPSEVTAPPRLQSTPASCLLLAPRVSSDGMDRRSVAQHHPICLGARALLIHEQINERFPSGPLREWSVSHPLSEPKCRLLKLNDFADSIFRLVTEKHQELLDSCSPLHARHKVLAGIVMTRGLDLRLAQVVAISTGTKCINGEYISDQGLVVNDCHAEIVARRALVRFLYSQLELFLSKRREDWEQSIFVREKEVGFRLKDDILFHMYISTSPCGDARLNSPYEITADLHSGRHLVKKFHSHLRTKIESGEGTLPVRYRGAIQTWDGVLQGEQLITMSCTDKITRAPSREPHTSPQPGREPGGPSLELHLLCTFASIISFLIS</sequence>
<keyword evidence="4" id="KW-1185">Reference proteome</keyword>
<dbReference type="GO" id="GO:0006396">
    <property type="term" value="P:RNA processing"/>
    <property type="evidence" value="ECO:0007669"/>
    <property type="project" value="InterPro"/>
</dbReference>
<dbReference type="GO" id="GO:0003725">
    <property type="term" value="F:double-stranded RNA binding"/>
    <property type="evidence" value="ECO:0007669"/>
    <property type="project" value="TreeGrafter"/>
</dbReference>
<reference evidence="3" key="1">
    <citation type="thesis" date="2021" institute="BYU ScholarsArchive" country="Provo, UT, USA">
        <title>Applications of and Algorithms for Genome Assembly and Genomic Analyses with an Emphasis on Marine Teleosts.</title>
        <authorList>
            <person name="Pickett B.D."/>
        </authorList>
    </citation>
    <scope>NUCLEOTIDE SEQUENCE</scope>
    <source>
        <strain evidence="3">HI-2016</strain>
    </source>
</reference>
<evidence type="ECO:0000259" key="2">
    <source>
        <dbReference type="PROSITE" id="PS50141"/>
    </source>
</evidence>
<dbReference type="Proteomes" id="UP000824540">
    <property type="component" value="Unassembled WGS sequence"/>
</dbReference>
<dbReference type="OrthoDB" id="10268011at2759"/>
<feature type="domain" description="A to I editase" evidence="2">
    <location>
        <begin position="175"/>
        <end position="328"/>
    </location>
</feature>
<dbReference type="SMART" id="SM00552">
    <property type="entry name" value="ADEAMc"/>
    <property type="match status" value="1"/>
</dbReference>
<dbReference type="InterPro" id="IPR002466">
    <property type="entry name" value="A_deamin"/>
</dbReference>
<dbReference type="PANTHER" id="PTHR10910">
    <property type="entry name" value="EUKARYOTE SPECIFIC DSRNA BINDING PROTEIN"/>
    <property type="match status" value="1"/>
</dbReference>
<evidence type="ECO:0000313" key="3">
    <source>
        <dbReference type="EMBL" id="KAG9337434.1"/>
    </source>
</evidence>
<organism evidence="3 4">
    <name type="scientific">Albula glossodonta</name>
    <name type="common">roundjaw bonefish</name>
    <dbReference type="NCBI Taxonomy" id="121402"/>
    <lineage>
        <taxon>Eukaryota</taxon>
        <taxon>Metazoa</taxon>
        <taxon>Chordata</taxon>
        <taxon>Craniata</taxon>
        <taxon>Vertebrata</taxon>
        <taxon>Euteleostomi</taxon>
        <taxon>Actinopterygii</taxon>
        <taxon>Neopterygii</taxon>
        <taxon>Teleostei</taxon>
        <taxon>Albuliformes</taxon>
        <taxon>Albulidae</taxon>
        <taxon>Albula</taxon>
    </lineage>
</organism>
<feature type="region of interest" description="Disordered" evidence="1">
    <location>
        <begin position="30"/>
        <end position="49"/>
    </location>
</feature>
<name>A0A8T2NBT4_9TELE</name>
<dbReference type="EMBL" id="JAFBMS010000088">
    <property type="protein sequence ID" value="KAG9337434.1"/>
    <property type="molecule type" value="Genomic_DNA"/>
</dbReference>
<evidence type="ECO:0000313" key="4">
    <source>
        <dbReference type="Proteomes" id="UP000824540"/>
    </source>
</evidence>
<protein>
    <recommendedName>
        <fullName evidence="2">A to I editase domain-containing protein</fullName>
    </recommendedName>
</protein>
<comment type="caution">
    <text evidence="3">The sequence shown here is derived from an EMBL/GenBank/DDBJ whole genome shotgun (WGS) entry which is preliminary data.</text>
</comment>
<dbReference type="GO" id="GO:0005737">
    <property type="term" value="C:cytoplasm"/>
    <property type="evidence" value="ECO:0007669"/>
    <property type="project" value="TreeGrafter"/>
</dbReference>
<dbReference type="PROSITE" id="PS50141">
    <property type="entry name" value="A_DEAMIN_EDITASE"/>
    <property type="match status" value="1"/>
</dbReference>
<evidence type="ECO:0000256" key="1">
    <source>
        <dbReference type="SAM" id="MobiDB-lite"/>
    </source>
</evidence>
<dbReference type="PANTHER" id="PTHR10910:SF17">
    <property type="entry name" value="DOUBLE-STRANDED RNA-SPECIFIC EDITASE B2"/>
    <property type="match status" value="1"/>
</dbReference>
<dbReference type="AlphaFoldDB" id="A0A8T2NBT4"/>
<accession>A0A8T2NBT4</accession>
<dbReference type="GO" id="GO:0008251">
    <property type="term" value="F:tRNA-specific adenosine deaminase activity"/>
    <property type="evidence" value="ECO:0007669"/>
    <property type="project" value="TreeGrafter"/>
</dbReference>
<dbReference type="Pfam" id="PF02137">
    <property type="entry name" value="A_deamin"/>
    <property type="match status" value="1"/>
</dbReference>
<dbReference type="GO" id="GO:0006382">
    <property type="term" value="P:adenosine to inosine editing"/>
    <property type="evidence" value="ECO:0007669"/>
    <property type="project" value="TreeGrafter"/>
</dbReference>
<proteinExistence type="predicted"/>
<dbReference type="GO" id="GO:0005730">
    <property type="term" value="C:nucleolus"/>
    <property type="evidence" value="ECO:0007669"/>
    <property type="project" value="TreeGrafter"/>
</dbReference>